<dbReference type="GO" id="GO:0003677">
    <property type="term" value="F:DNA binding"/>
    <property type="evidence" value="ECO:0007669"/>
    <property type="project" value="UniProtKB-KW"/>
</dbReference>
<dbReference type="PROSITE" id="PS50043">
    <property type="entry name" value="HTH_LUXR_2"/>
    <property type="match status" value="1"/>
</dbReference>
<evidence type="ECO:0000256" key="3">
    <source>
        <dbReference type="ARBA" id="ARBA00023163"/>
    </source>
</evidence>
<reference evidence="7" key="1">
    <citation type="submission" date="2019-08" db="EMBL/GenBank/DDBJ databases">
        <title>Arthrobacter sp. nov., isolated from plateau pika and Tibetan wild ass.</title>
        <authorList>
            <person name="Ge Y."/>
        </authorList>
    </citation>
    <scope>NUCLEOTIDE SEQUENCE [LARGE SCALE GENOMIC DNA]</scope>
    <source>
        <strain evidence="7">HF-4214</strain>
    </source>
</reference>
<dbReference type="PRINTS" id="PR00038">
    <property type="entry name" value="HTHLUXR"/>
</dbReference>
<feature type="transmembrane region" description="Helical" evidence="4">
    <location>
        <begin position="287"/>
        <end position="306"/>
    </location>
</feature>
<dbReference type="PANTHER" id="PTHR44688">
    <property type="entry name" value="DNA-BINDING TRANSCRIPTIONAL ACTIVATOR DEVR_DOSR"/>
    <property type="match status" value="1"/>
</dbReference>
<keyword evidence="7" id="KW-1185">Reference proteome</keyword>
<accession>A0A6N7RIY0</accession>
<evidence type="ECO:0000256" key="1">
    <source>
        <dbReference type="ARBA" id="ARBA00023015"/>
    </source>
</evidence>
<dbReference type="Gene3D" id="1.10.10.10">
    <property type="entry name" value="Winged helix-like DNA-binding domain superfamily/Winged helix DNA-binding domain"/>
    <property type="match status" value="1"/>
</dbReference>
<feature type="transmembrane region" description="Helical" evidence="4">
    <location>
        <begin position="402"/>
        <end position="420"/>
    </location>
</feature>
<keyword evidence="1" id="KW-0805">Transcription regulation</keyword>
<feature type="transmembrane region" description="Helical" evidence="4">
    <location>
        <begin position="126"/>
        <end position="143"/>
    </location>
</feature>
<keyword evidence="4" id="KW-0472">Membrane</keyword>
<gene>
    <name evidence="6" type="ORF">GJG86_01890</name>
</gene>
<dbReference type="Pfam" id="PF00196">
    <property type="entry name" value="GerE"/>
    <property type="match status" value="1"/>
</dbReference>
<evidence type="ECO:0000313" key="6">
    <source>
        <dbReference type="EMBL" id="MRX81255.1"/>
    </source>
</evidence>
<feature type="transmembrane region" description="Helical" evidence="4">
    <location>
        <begin position="254"/>
        <end position="275"/>
    </location>
</feature>
<dbReference type="AlphaFoldDB" id="A0A6N7RIY0"/>
<dbReference type="SMART" id="SM00421">
    <property type="entry name" value="HTH_LUXR"/>
    <property type="match status" value="1"/>
</dbReference>
<keyword evidence="2" id="KW-0238">DNA-binding</keyword>
<dbReference type="PANTHER" id="PTHR44688:SF16">
    <property type="entry name" value="DNA-BINDING TRANSCRIPTIONAL ACTIVATOR DEVR_DOSR"/>
    <property type="match status" value="1"/>
</dbReference>
<keyword evidence="4" id="KW-1133">Transmembrane helix</keyword>
<feature type="transmembrane region" description="Helical" evidence="4">
    <location>
        <begin position="368"/>
        <end position="390"/>
    </location>
</feature>
<evidence type="ECO:0000256" key="2">
    <source>
        <dbReference type="ARBA" id="ARBA00023125"/>
    </source>
</evidence>
<dbReference type="GO" id="GO:0006355">
    <property type="term" value="P:regulation of DNA-templated transcription"/>
    <property type="evidence" value="ECO:0007669"/>
    <property type="project" value="InterPro"/>
</dbReference>
<protein>
    <recommendedName>
        <fullName evidence="5">HTH luxR-type domain-containing protein</fullName>
    </recommendedName>
</protein>
<dbReference type="InterPro" id="IPR000792">
    <property type="entry name" value="Tscrpt_reg_LuxR_C"/>
</dbReference>
<feature type="transmembrane region" description="Helical" evidence="4">
    <location>
        <begin position="53"/>
        <end position="74"/>
    </location>
</feature>
<dbReference type="SUPFAM" id="SSF46894">
    <property type="entry name" value="C-terminal effector domain of the bipartite response regulators"/>
    <property type="match status" value="1"/>
</dbReference>
<evidence type="ECO:0000259" key="5">
    <source>
        <dbReference type="PROSITE" id="PS50043"/>
    </source>
</evidence>
<feature type="domain" description="HTH luxR-type" evidence="5">
    <location>
        <begin position="446"/>
        <end position="511"/>
    </location>
</feature>
<dbReference type="InterPro" id="IPR016032">
    <property type="entry name" value="Sig_transdc_resp-reg_C-effctor"/>
</dbReference>
<feature type="transmembrane region" description="Helical" evidence="4">
    <location>
        <begin position="337"/>
        <end position="361"/>
    </location>
</feature>
<feature type="transmembrane region" description="Helical" evidence="4">
    <location>
        <begin position="94"/>
        <end position="114"/>
    </location>
</feature>
<keyword evidence="3" id="KW-0804">Transcription</keyword>
<name>A0A6N7RIY0_9ACTN</name>
<dbReference type="EMBL" id="VTFY01000001">
    <property type="protein sequence ID" value="MRX81255.1"/>
    <property type="molecule type" value="Genomic_DNA"/>
</dbReference>
<dbReference type="Proteomes" id="UP000438093">
    <property type="component" value="Unassembled WGS sequence"/>
</dbReference>
<proteinExistence type="predicted"/>
<dbReference type="CDD" id="cd06170">
    <property type="entry name" value="LuxR_C_like"/>
    <property type="match status" value="1"/>
</dbReference>
<feature type="transmembrane region" description="Helical" evidence="4">
    <location>
        <begin position="313"/>
        <end position="331"/>
    </location>
</feature>
<comment type="caution">
    <text evidence="6">The sequence shown here is derived from an EMBL/GenBank/DDBJ whole genome shotgun (WGS) entry which is preliminary data.</text>
</comment>
<sequence>MRLWKGKGSVGVNVSLVRATAVAYHGIDVGKRGSAACSGPRGRRWFIMAKRRASALDIVFCIVLELFWSWNWIIYQSPTSLVIELGPVVLPSRFALLLAFAVTGFALFLMRYLGDGGTRSQRRARRYALAFALGAVILASDLADGSFDGELAGAPFAVQSVAMGAASAFLYAEIGELFGSMGATRLRFISTAAIAALVICVPVQMSLYWIGGNAREGLMVAFLVLAPPVLDRLRRHYGLKESRKVERARIPVKFVLTLVLAGLALGMLQGIFTQITAGEGHSALNPLSSIGFLLAAGAAAVVVFRGRFDFNRLIYHTGIPLLALGFTLVALNGNAFVGFILCVAGYYMTQVVLWVLCVYLATQSRGMVRWLFALMGCMMALGQGVGLISIDTFLYGLDHEASVLMSTSLLLACLFMSTSASPYESWGMVRPAEHAAETDIDTACATLALENLLTARETEILPYLAQGRSRKVIAEKLVLSENTIKTYISNVYSKLGVHTQQELIDLVQEKGREAADAPARL</sequence>
<evidence type="ECO:0000256" key="4">
    <source>
        <dbReference type="SAM" id="Phobius"/>
    </source>
</evidence>
<dbReference type="InterPro" id="IPR036388">
    <property type="entry name" value="WH-like_DNA-bd_sf"/>
</dbReference>
<keyword evidence="4" id="KW-0812">Transmembrane</keyword>
<feature type="transmembrane region" description="Helical" evidence="4">
    <location>
        <begin position="186"/>
        <end position="211"/>
    </location>
</feature>
<organism evidence="6 7">
    <name type="scientific">Eggerthella guodeyinii</name>
    <dbReference type="NCBI Taxonomy" id="2690837"/>
    <lineage>
        <taxon>Bacteria</taxon>
        <taxon>Bacillati</taxon>
        <taxon>Actinomycetota</taxon>
        <taxon>Coriobacteriia</taxon>
        <taxon>Eggerthellales</taxon>
        <taxon>Eggerthellaceae</taxon>
        <taxon>Eggerthella</taxon>
    </lineage>
</organism>
<evidence type="ECO:0000313" key="7">
    <source>
        <dbReference type="Proteomes" id="UP000438093"/>
    </source>
</evidence>